<feature type="compositionally biased region" description="Low complexity" evidence="1">
    <location>
        <begin position="353"/>
        <end position="378"/>
    </location>
</feature>
<evidence type="ECO:0000313" key="2">
    <source>
        <dbReference type="EMBL" id="WFD35088.1"/>
    </source>
</evidence>
<feature type="region of interest" description="Disordered" evidence="1">
    <location>
        <begin position="273"/>
        <end position="389"/>
    </location>
</feature>
<evidence type="ECO:0000313" key="3">
    <source>
        <dbReference type="Proteomes" id="UP001219933"/>
    </source>
</evidence>
<feature type="compositionally biased region" description="Polar residues" evidence="1">
    <location>
        <begin position="98"/>
        <end position="108"/>
    </location>
</feature>
<evidence type="ECO:0000256" key="1">
    <source>
        <dbReference type="SAM" id="MobiDB-lite"/>
    </source>
</evidence>
<dbReference type="EMBL" id="CP119879">
    <property type="protein sequence ID" value="WFD35088.1"/>
    <property type="molecule type" value="Genomic_DNA"/>
</dbReference>
<dbReference type="Proteomes" id="UP001219933">
    <property type="component" value="Chromosome 3"/>
</dbReference>
<feature type="region of interest" description="Disordered" evidence="1">
    <location>
        <begin position="1"/>
        <end position="34"/>
    </location>
</feature>
<keyword evidence="3" id="KW-1185">Reference proteome</keyword>
<proteinExistence type="predicted"/>
<feature type="compositionally biased region" description="Low complexity" evidence="1">
    <location>
        <begin position="80"/>
        <end position="97"/>
    </location>
</feature>
<feature type="compositionally biased region" description="Basic residues" evidence="1">
    <location>
        <begin position="302"/>
        <end position="321"/>
    </location>
</feature>
<gene>
    <name evidence="2" type="ORF">MCUN1_001937</name>
</gene>
<feature type="compositionally biased region" description="Acidic residues" evidence="1">
    <location>
        <begin position="211"/>
        <end position="221"/>
    </location>
</feature>
<accession>A0AAF0EQR6</accession>
<organism evidence="2 3">
    <name type="scientific">Malassezia cuniculi</name>
    <dbReference type="NCBI Taxonomy" id="948313"/>
    <lineage>
        <taxon>Eukaryota</taxon>
        <taxon>Fungi</taxon>
        <taxon>Dikarya</taxon>
        <taxon>Basidiomycota</taxon>
        <taxon>Ustilaginomycotina</taxon>
        <taxon>Malasseziomycetes</taxon>
        <taxon>Malasseziales</taxon>
        <taxon>Malasseziaceae</taxon>
        <taxon>Malassezia</taxon>
    </lineage>
</organism>
<feature type="region of interest" description="Disordered" evidence="1">
    <location>
        <begin position="49"/>
        <end position="108"/>
    </location>
</feature>
<sequence length="433" mass="47658">MPSPRKARARAEGDDFDASSPYNPPDDEDIRSDFFSTFDPNAFLAELEAYTQHSLPTPKPVEDTQPLDFSNNGLFSSELASTPTPASASAPAHQQHANTSNAPESHSQSEFYATAIQILTHILGSSRPYPWLAPDTPQPQTAATGSFEPDLQRLISTLIERLGGNAAPPGGVREQDLTRLLHTLMEQQQAQSTQLQKRPSVAQTGFADLNLPEDEDDDDPDFLPLPGDTPQETIPGNVAWTRAMHEVVGAPAGNTPLSLGTTSAAKAARLHKHLQSDVTVPPQKARPGRTKIYTAEEAAERKRARNRTYAKKQRQKLRRQRLGLPSDDETSSAEPEPHSQPSHPHSSPPPLPSLQQQQQPQQPQQQQQQTAVPTQPVSSAPSTADGLMLAAENRFLREEIERLRDENARLRGREEMRAYVARMRAGEAPDLYM</sequence>
<name>A0AAF0EQR6_9BASI</name>
<evidence type="ECO:0008006" key="4">
    <source>
        <dbReference type="Google" id="ProtNLM"/>
    </source>
</evidence>
<dbReference type="AlphaFoldDB" id="A0AAF0EQR6"/>
<feature type="compositionally biased region" description="Polar residues" evidence="1">
    <location>
        <begin position="67"/>
        <end position="79"/>
    </location>
</feature>
<reference evidence="2" key="1">
    <citation type="submission" date="2023-03" db="EMBL/GenBank/DDBJ databases">
        <title>Mating type loci evolution in Malassezia.</title>
        <authorList>
            <person name="Coelho M.A."/>
        </authorList>
    </citation>
    <scope>NUCLEOTIDE SEQUENCE</scope>
    <source>
        <strain evidence="2">CBS 11721</strain>
    </source>
</reference>
<protein>
    <recommendedName>
        <fullName evidence="4">BZIP domain-containing protein</fullName>
    </recommendedName>
</protein>
<feature type="region of interest" description="Disordered" evidence="1">
    <location>
        <begin position="209"/>
        <end position="233"/>
    </location>
</feature>